<protein>
    <recommendedName>
        <fullName evidence="3">N-sulphoglucosamine sulphohydrolase C-terminal domain-containing protein</fullName>
    </recommendedName>
</protein>
<organism evidence="1 2">
    <name type="scientific">Novosphingobium humi</name>
    <dbReference type="NCBI Taxonomy" id="2282397"/>
    <lineage>
        <taxon>Bacteria</taxon>
        <taxon>Pseudomonadati</taxon>
        <taxon>Pseudomonadota</taxon>
        <taxon>Alphaproteobacteria</taxon>
        <taxon>Sphingomonadales</taxon>
        <taxon>Sphingomonadaceae</taxon>
        <taxon>Novosphingobium</taxon>
    </lineage>
</organism>
<evidence type="ECO:0008006" key="3">
    <source>
        <dbReference type="Google" id="ProtNLM"/>
    </source>
</evidence>
<reference evidence="1 2" key="1">
    <citation type="submission" date="2023-02" db="EMBL/GenBank/DDBJ databases">
        <title>Genome sequence of Novosphingobium humi KACC 19094.</title>
        <authorList>
            <person name="Kim S."/>
            <person name="Heo J."/>
            <person name="Kwon S.-W."/>
        </authorList>
    </citation>
    <scope>NUCLEOTIDE SEQUENCE [LARGE SCALE GENOMIC DNA]</scope>
    <source>
        <strain evidence="1 2">KACC 19094</strain>
    </source>
</reference>
<keyword evidence="2" id="KW-1185">Reference proteome</keyword>
<dbReference type="InterPro" id="IPR017850">
    <property type="entry name" value="Alkaline_phosphatase_core_sf"/>
</dbReference>
<evidence type="ECO:0000313" key="2">
    <source>
        <dbReference type="Proteomes" id="UP001218231"/>
    </source>
</evidence>
<proteinExistence type="predicted"/>
<dbReference type="Proteomes" id="UP001218231">
    <property type="component" value="Chromosome"/>
</dbReference>
<dbReference type="EMBL" id="CP117417">
    <property type="protein sequence ID" value="WCT76610.1"/>
    <property type="molecule type" value="Genomic_DNA"/>
</dbReference>
<sequence length="119" mass="13332">MRSGIQPPAQVDGVQQLPLDGNSMAYTFVQPKSPSRHREQYFEMLGSRAYYKDGWMASTDVPWDPWGANKTNPNTLNWELYDLNKDPSQTENVAAKYPAKLAELKADFDGAASILAPRP</sequence>
<gene>
    <name evidence="1" type="ORF">PQ457_11765</name>
</gene>
<dbReference type="SUPFAM" id="SSF53649">
    <property type="entry name" value="Alkaline phosphatase-like"/>
    <property type="match status" value="1"/>
</dbReference>
<accession>A0ABY7TTQ6</accession>
<dbReference type="Gene3D" id="3.30.1120.10">
    <property type="match status" value="1"/>
</dbReference>
<name>A0ABY7TTQ6_9SPHN</name>
<evidence type="ECO:0000313" key="1">
    <source>
        <dbReference type="EMBL" id="WCT76610.1"/>
    </source>
</evidence>
<dbReference type="RefSeq" id="WP_273617024.1">
    <property type="nucleotide sequence ID" value="NZ_CP103868.1"/>
</dbReference>